<evidence type="ECO:0000256" key="4">
    <source>
        <dbReference type="ARBA" id="ARBA00022989"/>
    </source>
</evidence>
<dbReference type="EMBL" id="AYOZ01000001">
    <property type="protein sequence ID" value="ETI62561.1"/>
    <property type="molecule type" value="Genomic_DNA"/>
</dbReference>
<keyword evidence="2" id="KW-1003">Cell membrane</keyword>
<dbReference type="PANTHER" id="PTHR30086:SF20">
    <property type="entry name" value="ARGININE EXPORTER PROTEIN ARGO-RELATED"/>
    <property type="match status" value="1"/>
</dbReference>
<dbReference type="eggNOG" id="COG1280">
    <property type="taxonomic scope" value="Bacteria"/>
</dbReference>
<dbReference type="Pfam" id="PF01810">
    <property type="entry name" value="LysE"/>
    <property type="match status" value="1"/>
</dbReference>
<feature type="transmembrane region" description="Helical" evidence="6">
    <location>
        <begin position="182"/>
        <end position="200"/>
    </location>
</feature>
<dbReference type="GO" id="GO:0015171">
    <property type="term" value="F:amino acid transmembrane transporter activity"/>
    <property type="evidence" value="ECO:0007669"/>
    <property type="project" value="TreeGrafter"/>
</dbReference>
<keyword evidence="4 6" id="KW-1133">Transmembrane helix</keyword>
<evidence type="ECO:0000256" key="6">
    <source>
        <dbReference type="SAM" id="Phobius"/>
    </source>
</evidence>
<dbReference type="RefSeq" id="WP_024022648.1">
    <property type="nucleotide sequence ID" value="NZ_AYOZ01000001.1"/>
</dbReference>
<evidence type="ECO:0000313" key="7">
    <source>
        <dbReference type="EMBL" id="ETI62561.1"/>
    </source>
</evidence>
<keyword evidence="3 6" id="KW-0812">Transmembrane</keyword>
<dbReference type="GO" id="GO:0005886">
    <property type="term" value="C:plasma membrane"/>
    <property type="evidence" value="ECO:0007669"/>
    <property type="project" value="UniProtKB-SubCell"/>
</dbReference>
<evidence type="ECO:0000256" key="1">
    <source>
        <dbReference type="ARBA" id="ARBA00004651"/>
    </source>
</evidence>
<accession>W1RZD9</accession>
<dbReference type="GO" id="GO:0033228">
    <property type="term" value="P:cysteine export across plasma membrane"/>
    <property type="evidence" value="ECO:0007669"/>
    <property type="project" value="TreeGrafter"/>
</dbReference>
<evidence type="ECO:0000256" key="2">
    <source>
        <dbReference type="ARBA" id="ARBA00022475"/>
    </source>
</evidence>
<evidence type="ECO:0000313" key="8">
    <source>
        <dbReference type="Proteomes" id="UP000018857"/>
    </source>
</evidence>
<dbReference type="Proteomes" id="UP000018857">
    <property type="component" value="Unassembled WGS sequence"/>
</dbReference>
<name>W1RZD9_9GAMM</name>
<feature type="transmembrane region" description="Helical" evidence="6">
    <location>
        <begin position="47"/>
        <end position="65"/>
    </location>
</feature>
<keyword evidence="8" id="KW-1185">Reference proteome</keyword>
<evidence type="ECO:0000256" key="5">
    <source>
        <dbReference type="ARBA" id="ARBA00023136"/>
    </source>
</evidence>
<dbReference type="InterPro" id="IPR001123">
    <property type="entry name" value="LeuE-type"/>
</dbReference>
<proteinExistence type="predicted"/>
<sequence length="203" mass="22421">MNTALLELIPALALFCLISTITPGPNNILLAHSGANFGIRRTLPHVLGIRCGMTLLHIVILLGLGEIFRLWPVMHDVFTFIAAGYIVYMSAKIAFAKMHSSKNSLKPMTILQAASFQAINPKSWASLMSASTLFTLTGDLFWPSAFLCIIAFNVATLPGTFMWITIGKLVSSKLQDPTFHRYFNMLMGILLLTTLPMMFVQNL</sequence>
<dbReference type="PANTHER" id="PTHR30086">
    <property type="entry name" value="ARGININE EXPORTER PROTEIN ARGO"/>
    <property type="match status" value="1"/>
</dbReference>
<dbReference type="STRING" id="1208321.D104_02125"/>
<comment type="caution">
    <text evidence="7">The sequence shown here is derived from an EMBL/GenBank/DDBJ whole genome shotgun (WGS) entry which is preliminary data.</text>
</comment>
<evidence type="ECO:0000256" key="3">
    <source>
        <dbReference type="ARBA" id="ARBA00022692"/>
    </source>
</evidence>
<feature type="transmembrane region" description="Helical" evidence="6">
    <location>
        <begin position="140"/>
        <end position="170"/>
    </location>
</feature>
<comment type="subcellular location">
    <subcellularLocation>
        <location evidence="1">Cell membrane</location>
        <topology evidence="1">Multi-pass membrane protein</topology>
    </subcellularLocation>
</comment>
<reference evidence="7 8" key="1">
    <citation type="journal article" date="2014" name="Genome Announc.">
        <title>Draft Genome Sequence of Marinomonas sp. Strain D104, a Polycyclic Aromatic Hydrocarbon-Degrading Bacterium from the Deep-Sea Sediment of the Arctic Ocean.</title>
        <authorList>
            <person name="Dong C."/>
            <person name="Bai X."/>
            <person name="Lai Q."/>
            <person name="Xie Y."/>
            <person name="Chen X."/>
            <person name="Shao Z."/>
        </authorList>
    </citation>
    <scope>NUCLEOTIDE SEQUENCE [LARGE SCALE GENOMIC DNA]</scope>
    <source>
        <strain evidence="7 8">D104</strain>
    </source>
</reference>
<dbReference type="PATRIC" id="fig|1208321.3.peg.435"/>
<keyword evidence="5 6" id="KW-0472">Membrane</keyword>
<gene>
    <name evidence="7" type="ORF">D104_02125</name>
</gene>
<dbReference type="OrthoDB" id="9812084at2"/>
<dbReference type="AlphaFoldDB" id="W1RZD9"/>
<feature type="transmembrane region" description="Helical" evidence="6">
    <location>
        <begin position="77"/>
        <end position="95"/>
    </location>
</feature>
<protein>
    <submittedName>
        <fullName evidence="7">Lysine transporter LysE</fullName>
    </submittedName>
</protein>
<organism evidence="7 8">
    <name type="scientific">Marinomonas profundimaris</name>
    <dbReference type="NCBI Taxonomy" id="1208321"/>
    <lineage>
        <taxon>Bacteria</taxon>
        <taxon>Pseudomonadati</taxon>
        <taxon>Pseudomonadota</taxon>
        <taxon>Gammaproteobacteria</taxon>
        <taxon>Oceanospirillales</taxon>
        <taxon>Oceanospirillaceae</taxon>
        <taxon>Marinomonas</taxon>
    </lineage>
</organism>